<dbReference type="FunFam" id="3.40.50.2300:FF:000039">
    <property type="entry name" value="RNA polymerase II subunit A C-terminal domain phosphatase"/>
    <property type="match status" value="1"/>
</dbReference>
<comment type="subcellular location">
    <subcellularLocation>
        <location evidence="1">Nucleus</location>
    </subcellularLocation>
</comment>
<gene>
    <name evidence="17" type="primary">SSU72</name>
    <name evidence="17" type="ORF">VNI00_000350</name>
</gene>
<dbReference type="AlphaFoldDB" id="A0AAW0EEG7"/>
<feature type="compositionally biased region" description="Basic and acidic residues" evidence="15">
    <location>
        <begin position="1"/>
        <end position="18"/>
    </location>
</feature>
<evidence type="ECO:0000256" key="3">
    <source>
        <dbReference type="ARBA" id="ARBA00008978"/>
    </source>
</evidence>
<evidence type="ECO:0000256" key="7">
    <source>
        <dbReference type="ARBA" id="ARBA00023242"/>
    </source>
</evidence>
<proteinExistence type="inferred from homology"/>
<dbReference type="InterPro" id="IPR017853">
    <property type="entry name" value="GH"/>
</dbReference>
<dbReference type="PROSITE" id="PS51760">
    <property type="entry name" value="GH10_2"/>
    <property type="match status" value="1"/>
</dbReference>
<keyword evidence="4" id="KW-0507">mRNA processing</keyword>
<dbReference type="PROSITE" id="PS00591">
    <property type="entry name" value="GH10_1"/>
    <property type="match status" value="1"/>
</dbReference>
<evidence type="ECO:0000256" key="15">
    <source>
        <dbReference type="SAM" id="MobiDB-lite"/>
    </source>
</evidence>
<evidence type="ECO:0000313" key="17">
    <source>
        <dbReference type="EMBL" id="KAK7062854.1"/>
    </source>
</evidence>
<evidence type="ECO:0000256" key="1">
    <source>
        <dbReference type="ARBA" id="ARBA00004123"/>
    </source>
</evidence>
<feature type="region of interest" description="Disordered" evidence="15">
    <location>
        <begin position="1"/>
        <end position="63"/>
    </location>
</feature>
<keyword evidence="7" id="KW-0539">Nucleus</keyword>
<keyword evidence="18" id="KW-1185">Reference proteome</keyword>
<keyword evidence="5 14" id="KW-0378">Hydrolase</keyword>
<comment type="caution">
    <text evidence="17">The sequence shown here is derived from an EMBL/GenBank/DDBJ whole genome shotgun (WGS) entry which is preliminary data.</text>
</comment>
<evidence type="ECO:0000256" key="10">
    <source>
        <dbReference type="ARBA" id="ARBA00023326"/>
    </source>
</evidence>
<evidence type="ECO:0000256" key="8">
    <source>
        <dbReference type="ARBA" id="ARBA00023277"/>
    </source>
</evidence>
<dbReference type="InterPro" id="IPR006811">
    <property type="entry name" value="RNA_pol_II_suA"/>
</dbReference>
<organism evidence="17 18">
    <name type="scientific">Paramarasmius palmivorus</name>
    <dbReference type="NCBI Taxonomy" id="297713"/>
    <lineage>
        <taxon>Eukaryota</taxon>
        <taxon>Fungi</taxon>
        <taxon>Dikarya</taxon>
        <taxon>Basidiomycota</taxon>
        <taxon>Agaricomycotina</taxon>
        <taxon>Agaricomycetes</taxon>
        <taxon>Agaricomycetidae</taxon>
        <taxon>Agaricales</taxon>
        <taxon>Marasmiineae</taxon>
        <taxon>Marasmiaceae</taxon>
        <taxon>Paramarasmius</taxon>
    </lineage>
</organism>
<evidence type="ECO:0000256" key="14">
    <source>
        <dbReference type="RuleBase" id="RU361174"/>
    </source>
</evidence>
<dbReference type="Proteomes" id="UP001383192">
    <property type="component" value="Unassembled WGS sequence"/>
</dbReference>
<dbReference type="SMART" id="SM00633">
    <property type="entry name" value="Glyco_10"/>
    <property type="match status" value="1"/>
</dbReference>
<evidence type="ECO:0000256" key="4">
    <source>
        <dbReference type="ARBA" id="ARBA00022664"/>
    </source>
</evidence>
<comment type="catalytic activity">
    <reaction evidence="14">
        <text>Endohydrolysis of (1-&gt;4)-beta-D-xylosidic linkages in xylans.</text>
        <dbReference type="EC" id="3.2.1.8"/>
    </reaction>
</comment>
<comment type="catalytic activity">
    <reaction evidence="12">
        <text>O-phospho-L-threonyl-[protein] + H2O = L-threonyl-[protein] + phosphate</text>
        <dbReference type="Rhea" id="RHEA:47004"/>
        <dbReference type="Rhea" id="RHEA-COMP:11060"/>
        <dbReference type="Rhea" id="RHEA-COMP:11605"/>
        <dbReference type="ChEBI" id="CHEBI:15377"/>
        <dbReference type="ChEBI" id="CHEBI:30013"/>
        <dbReference type="ChEBI" id="CHEBI:43474"/>
        <dbReference type="ChEBI" id="CHEBI:61977"/>
        <dbReference type="EC" id="3.1.3.16"/>
    </reaction>
</comment>
<dbReference type="EC" id="3.2.1.8" evidence="14"/>
<dbReference type="Pfam" id="PF00331">
    <property type="entry name" value="Glyco_hydro_10"/>
    <property type="match status" value="1"/>
</dbReference>
<dbReference type="PRINTS" id="PR00134">
    <property type="entry name" value="GLHYDRLASE10"/>
</dbReference>
<feature type="domain" description="GH10" evidence="16">
    <location>
        <begin position="406"/>
        <end position="680"/>
    </location>
</feature>
<evidence type="ECO:0000256" key="2">
    <source>
        <dbReference type="ARBA" id="ARBA00007495"/>
    </source>
</evidence>
<keyword evidence="6" id="KW-0904">Protein phosphatase</keyword>
<dbReference type="GO" id="GO:0031176">
    <property type="term" value="F:endo-1,4-beta-xylanase activity"/>
    <property type="evidence" value="ECO:0007669"/>
    <property type="project" value="UniProtKB-EC"/>
</dbReference>
<dbReference type="GO" id="GO:0005847">
    <property type="term" value="C:mRNA cleavage and polyadenylation specificity factor complex"/>
    <property type="evidence" value="ECO:0007669"/>
    <property type="project" value="UniProtKB-ARBA"/>
</dbReference>
<sequence length="681" mass="73896">MDPRRARDPRLSRADPRLQRVQPETLVAPPVSQPPTYTNTPPYTPADAETSAPDSQGAPAADGVAQEVPVYRPRPLFCVVCASNQNRSMEGHHVLSKAGFRVISSGTGSAVRLPGPSIDKPNIYAFGTPYNTIFEELNSKDPRLYAANGLLQMLDRNRRIKLAPERWQESRTVADVVITCEERCFDAVCDDLLNRGGEFNRPVHIINVEIKDNHEEALIAGKAMLDLATAIEAAKDIDEEIDGILEVQQQKHPHNLLHAVARHSERSIMTPNVDQTHYTDTCHYIFTLTITFRERIEDLGKLSPVNKSVSFGKGCVALCLLLVVSQAQKSAVFGQVMFYQRALAVPAWGQVVVLDTLVACIPGDTGGGGGGTTPPPTNGGSGLNAKFVARGKKFWGSCADPNTLGNSNVERILKDVFGQVTAENSMKWDATQGQRGVFTFNNADTLINWAVANGKAIRGHTLVWHSQLPQWVKDISDRNTLTSVIQTHISTVAGRYRGKIYDAAWDVVNEILNEDGTLRDSVFSRVLGQDFVGIAFRAARQADPTAKLYINDYNLDNTGWASRKVEGMVRIVNQVNAGGKIIDGIGTQAHLGSGGGPGVAAAMQRLASTGLEIAITELDIGGAAASDYLAVANACLNMAQCVSITSWGVSDNVSWRANDNPLLFDRNYQPKAAYTALLDAL</sequence>
<keyword evidence="8 14" id="KW-0119">Carbohydrate metabolism</keyword>
<evidence type="ECO:0000256" key="9">
    <source>
        <dbReference type="ARBA" id="ARBA00023295"/>
    </source>
</evidence>
<evidence type="ECO:0000256" key="6">
    <source>
        <dbReference type="ARBA" id="ARBA00022912"/>
    </source>
</evidence>
<evidence type="ECO:0000259" key="16">
    <source>
        <dbReference type="PROSITE" id="PS51760"/>
    </source>
</evidence>
<evidence type="ECO:0000256" key="13">
    <source>
        <dbReference type="PROSITE-ProRule" id="PRU10061"/>
    </source>
</evidence>
<keyword evidence="9 14" id="KW-0326">Glycosidase</keyword>
<dbReference type="Pfam" id="PF04722">
    <property type="entry name" value="Ssu72"/>
    <property type="match status" value="1"/>
</dbReference>
<dbReference type="FunFam" id="3.40.50.2300:FF:000182">
    <property type="entry name" value="RNA polymerase II subunit A"/>
    <property type="match status" value="1"/>
</dbReference>
<keyword evidence="10 14" id="KW-0624">Polysaccharide degradation</keyword>
<comment type="similarity">
    <text evidence="2 14">Belongs to the glycosyl hydrolase 10 (cellulase F) family.</text>
</comment>
<dbReference type="GO" id="GO:0008420">
    <property type="term" value="F:RNA polymerase II CTD heptapeptide repeat phosphatase activity"/>
    <property type="evidence" value="ECO:0007669"/>
    <property type="project" value="UniProtKB-ARBA"/>
</dbReference>
<feature type="active site" description="Nucleophile" evidence="13">
    <location>
        <position position="617"/>
    </location>
</feature>
<evidence type="ECO:0000313" key="18">
    <source>
        <dbReference type="Proteomes" id="UP001383192"/>
    </source>
</evidence>
<name>A0AAW0EEG7_9AGAR</name>
<dbReference type="GO" id="GO:0000272">
    <property type="term" value="P:polysaccharide catabolic process"/>
    <property type="evidence" value="ECO:0007669"/>
    <property type="project" value="UniProtKB-KW"/>
</dbReference>
<protein>
    <recommendedName>
        <fullName evidence="14">Beta-xylanase</fullName>
        <ecNumber evidence="14">3.2.1.8</ecNumber>
    </recommendedName>
</protein>
<dbReference type="Gene3D" id="3.20.20.80">
    <property type="entry name" value="Glycosidases"/>
    <property type="match status" value="1"/>
</dbReference>
<reference evidence="17 18" key="1">
    <citation type="submission" date="2024-01" db="EMBL/GenBank/DDBJ databases">
        <title>A draft genome for a cacao thread blight-causing isolate of Paramarasmius palmivorus.</title>
        <authorList>
            <person name="Baruah I.K."/>
            <person name="Bukari Y."/>
            <person name="Amoako-Attah I."/>
            <person name="Meinhardt L.W."/>
            <person name="Bailey B.A."/>
            <person name="Cohen S.P."/>
        </authorList>
    </citation>
    <scope>NUCLEOTIDE SEQUENCE [LARGE SCALE GENOMIC DNA]</scope>
    <source>
        <strain evidence="17 18">GH-12</strain>
    </source>
</reference>
<comment type="catalytic activity">
    <reaction evidence="11">
        <text>O-phospho-L-seryl-[protein] + H2O = L-seryl-[protein] + phosphate</text>
        <dbReference type="Rhea" id="RHEA:20629"/>
        <dbReference type="Rhea" id="RHEA-COMP:9863"/>
        <dbReference type="Rhea" id="RHEA-COMP:11604"/>
        <dbReference type="ChEBI" id="CHEBI:15377"/>
        <dbReference type="ChEBI" id="CHEBI:29999"/>
        <dbReference type="ChEBI" id="CHEBI:43474"/>
        <dbReference type="ChEBI" id="CHEBI:83421"/>
        <dbReference type="EC" id="3.1.3.16"/>
    </reaction>
</comment>
<comment type="similarity">
    <text evidence="3">Belongs to the SSU72 phosphatase family.</text>
</comment>
<dbReference type="GO" id="GO:0031124">
    <property type="term" value="P:mRNA 3'-end processing"/>
    <property type="evidence" value="ECO:0007669"/>
    <property type="project" value="UniProtKB-ARBA"/>
</dbReference>
<dbReference type="SUPFAM" id="SSF51445">
    <property type="entry name" value="(Trans)glycosidases"/>
    <property type="match status" value="1"/>
</dbReference>
<dbReference type="Gene3D" id="3.40.50.2300">
    <property type="match status" value="2"/>
</dbReference>
<dbReference type="InterPro" id="IPR001000">
    <property type="entry name" value="GH10_dom"/>
</dbReference>
<accession>A0AAW0EEG7</accession>
<evidence type="ECO:0000256" key="11">
    <source>
        <dbReference type="ARBA" id="ARBA00047761"/>
    </source>
</evidence>
<evidence type="ECO:0000256" key="5">
    <source>
        <dbReference type="ARBA" id="ARBA00022801"/>
    </source>
</evidence>
<evidence type="ECO:0000256" key="12">
    <source>
        <dbReference type="ARBA" id="ARBA00048336"/>
    </source>
</evidence>
<dbReference type="EMBL" id="JAYKXP010000001">
    <property type="protein sequence ID" value="KAK7062854.1"/>
    <property type="molecule type" value="Genomic_DNA"/>
</dbReference>
<dbReference type="PANTHER" id="PTHR20383">
    <property type="entry name" value="RNA POLYMERASE II SUBUNIT A C-TERMINAL DOMAIN PHOSPHATASE"/>
    <property type="match status" value="1"/>
</dbReference>
<dbReference type="InterPro" id="IPR031158">
    <property type="entry name" value="GH10_AS"/>
</dbReference>